<dbReference type="RefSeq" id="XP_009832394.1">
    <property type="nucleotide sequence ID" value="XM_009834092.1"/>
</dbReference>
<evidence type="ECO:0000313" key="1">
    <source>
        <dbReference type="EMBL" id="ETV78057.1"/>
    </source>
</evidence>
<dbReference type="VEuPathDB" id="FungiDB:H257_08270"/>
<gene>
    <name evidence="1" type="ORF">H257_08270</name>
</gene>
<proteinExistence type="predicted"/>
<accession>W4GEF6</accession>
<name>W4GEF6_APHAT</name>
<dbReference type="AlphaFoldDB" id="W4GEF6"/>
<protein>
    <submittedName>
        <fullName evidence="1">Uncharacterized protein</fullName>
    </submittedName>
</protein>
<dbReference type="EMBL" id="KI913131">
    <property type="protein sequence ID" value="ETV78057.1"/>
    <property type="molecule type" value="Genomic_DNA"/>
</dbReference>
<organism evidence="1">
    <name type="scientific">Aphanomyces astaci</name>
    <name type="common">Crayfish plague agent</name>
    <dbReference type="NCBI Taxonomy" id="112090"/>
    <lineage>
        <taxon>Eukaryota</taxon>
        <taxon>Sar</taxon>
        <taxon>Stramenopiles</taxon>
        <taxon>Oomycota</taxon>
        <taxon>Saprolegniomycetes</taxon>
        <taxon>Saprolegniales</taxon>
        <taxon>Verrucalvaceae</taxon>
        <taxon>Aphanomyces</taxon>
    </lineage>
</organism>
<reference evidence="1" key="1">
    <citation type="submission" date="2013-12" db="EMBL/GenBank/DDBJ databases">
        <title>The Genome Sequence of Aphanomyces astaci APO3.</title>
        <authorList>
            <consortium name="The Broad Institute Genomics Platform"/>
            <person name="Russ C."/>
            <person name="Tyler B."/>
            <person name="van West P."/>
            <person name="Dieguez-Uribeondo J."/>
            <person name="Young S.K."/>
            <person name="Zeng Q."/>
            <person name="Gargeya S."/>
            <person name="Fitzgerald M."/>
            <person name="Abouelleil A."/>
            <person name="Alvarado L."/>
            <person name="Chapman S.B."/>
            <person name="Gainer-Dewar J."/>
            <person name="Goldberg J."/>
            <person name="Griggs A."/>
            <person name="Gujja S."/>
            <person name="Hansen M."/>
            <person name="Howarth C."/>
            <person name="Imamovic A."/>
            <person name="Ireland A."/>
            <person name="Larimer J."/>
            <person name="McCowan C."/>
            <person name="Murphy C."/>
            <person name="Pearson M."/>
            <person name="Poon T.W."/>
            <person name="Priest M."/>
            <person name="Roberts A."/>
            <person name="Saif S."/>
            <person name="Shea T."/>
            <person name="Sykes S."/>
            <person name="Wortman J."/>
            <person name="Nusbaum C."/>
            <person name="Birren B."/>
        </authorList>
    </citation>
    <scope>NUCLEOTIDE SEQUENCE [LARGE SCALE GENOMIC DNA]</scope>
    <source>
        <strain evidence="1">APO3</strain>
    </source>
</reference>
<dbReference type="GeneID" id="20810266"/>
<sequence>MAMSTATDTASPRRSELSSTLARRRYECERKRRYRADQRCQRAILVAEITALQETLQRTLSIPQQRAWSEVTKRFETDLALRAAKRRKLRDQVHRQQELLLILHEWVGRSVGRSLRDSRPWLHSTLLAHRESRQYGFQWLLDRVFHAANTTLSSTFNGSIADVSTLQVHVDDNQDILGMESHHQVTLLAGLNDVTACYVNASRDIIQSSVYNVETVLEEGELLYWRLYNAQLGTSLCRLTRSYHLASRVVCASIYVRDDECFPLQPNELRPHGFGWTVMDAVTDSITLCRSAVMQYAPITTDGVVTFERTAAMFGVEPSSSRDVVLARIENNALRNFVAGMASMVTDMETRIARLHLTRPTSNIMC</sequence>
<dbReference type="OrthoDB" id="10287860at2759"/>